<keyword evidence="1" id="KW-0472">Membrane</keyword>
<name>A0A0B0IFD9_9BACI</name>
<protein>
    <submittedName>
        <fullName evidence="2">Uncharacterized protein</fullName>
    </submittedName>
</protein>
<evidence type="ECO:0000313" key="2">
    <source>
        <dbReference type="EMBL" id="KHF40025.1"/>
    </source>
</evidence>
<organism evidence="2 3">
    <name type="scientific">Halalkalibacter okhensis</name>
    <dbReference type="NCBI Taxonomy" id="333138"/>
    <lineage>
        <taxon>Bacteria</taxon>
        <taxon>Bacillati</taxon>
        <taxon>Bacillota</taxon>
        <taxon>Bacilli</taxon>
        <taxon>Bacillales</taxon>
        <taxon>Bacillaceae</taxon>
        <taxon>Halalkalibacter</taxon>
    </lineage>
</organism>
<dbReference type="RefSeq" id="WP_034629183.1">
    <property type="nucleotide sequence ID" value="NZ_JRJU01000013.1"/>
</dbReference>
<dbReference type="AlphaFoldDB" id="A0A0B0IFD9"/>
<evidence type="ECO:0000256" key="1">
    <source>
        <dbReference type="SAM" id="Phobius"/>
    </source>
</evidence>
<feature type="transmembrane region" description="Helical" evidence="1">
    <location>
        <begin position="63"/>
        <end position="79"/>
    </location>
</feature>
<accession>A0A0B0IFD9</accession>
<feature type="transmembrane region" description="Helical" evidence="1">
    <location>
        <begin position="119"/>
        <end position="137"/>
    </location>
</feature>
<reference evidence="2 3" key="1">
    <citation type="submission" date="2014-09" db="EMBL/GenBank/DDBJ databases">
        <title>Genome sequencing and annotation of Bacillus Okhensis strain Kh10-101T.</title>
        <authorList>
            <person name="Prakash J.S."/>
        </authorList>
    </citation>
    <scope>NUCLEOTIDE SEQUENCE [LARGE SCALE GENOMIC DNA]</scope>
    <source>
        <strain evidence="3">Kh10-101T</strain>
    </source>
</reference>
<comment type="caution">
    <text evidence="2">The sequence shown here is derived from an EMBL/GenBank/DDBJ whole genome shotgun (WGS) entry which is preliminary data.</text>
</comment>
<proteinExistence type="predicted"/>
<dbReference type="EMBL" id="JRJU01000013">
    <property type="protein sequence ID" value="KHF40025.1"/>
    <property type="molecule type" value="Genomic_DNA"/>
</dbReference>
<evidence type="ECO:0000313" key="3">
    <source>
        <dbReference type="Proteomes" id="UP000030832"/>
    </source>
</evidence>
<dbReference type="Proteomes" id="UP000030832">
    <property type="component" value="Unassembled WGS sequence"/>
</dbReference>
<feature type="transmembrane region" description="Helical" evidence="1">
    <location>
        <begin position="143"/>
        <end position="160"/>
    </location>
</feature>
<keyword evidence="1" id="KW-1133">Transmembrane helix</keyword>
<sequence length="196" mass="23548">MHLVLSLVVFLLNIKRKTYSNVKHYFPSIVYVMFFNSLYYYLFKHFLLWEFRSPVIKVKYLRGLYIFFIMPHVILLYLSEFPSLWYKQLIHIVKWIAVSAAIEFFLFHRNKFITFHHNWSIFWSVCVYIKMYLFSYLLLKRPLAIINASIASVVCALLVFKPPLSKGFYEGPLLKRIKGVTTYRIRKKNPLLRVGD</sequence>
<feature type="transmembrane region" description="Helical" evidence="1">
    <location>
        <begin position="26"/>
        <end position="43"/>
    </location>
</feature>
<feature type="transmembrane region" description="Helical" evidence="1">
    <location>
        <begin position="85"/>
        <end position="107"/>
    </location>
</feature>
<keyword evidence="3" id="KW-1185">Reference proteome</keyword>
<dbReference type="eggNOG" id="ENOG50334A4">
    <property type="taxonomic scope" value="Bacteria"/>
</dbReference>
<dbReference type="NCBIfam" id="NF041644">
    <property type="entry name" value="CBO0543_fam"/>
    <property type="match status" value="1"/>
</dbReference>
<dbReference type="STRING" id="333138.LQ50_12120"/>
<keyword evidence="1" id="KW-0812">Transmembrane</keyword>
<dbReference type="InterPro" id="IPR048147">
    <property type="entry name" value="CBO0543-like"/>
</dbReference>
<gene>
    <name evidence="2" type="ORF">LQ50_12120</name>
</gene>